<accession>A0A6I8TQA1</accession>
<dbReference type="OrthoDB" id="7768000at2759"/>
<reference evidence="2" key="2">
    <citation type="submission" date="2020-05" db="UniProtKB">
        <authorList>
            <consortium name="EnsemblMetazoa"/>
        </authorList>
    </citation>
    <scope>IDENTIFICATION</scope>
    <source>
        <strain evidence="2">LVP_AGWG</strain>
    </source>
</reference>
<sequence>MLPEVLKLIQQSGDKAVTVESLLGGISAESTPPEKASSHLEQALAEGRRLGLVSVQRNRIKLLVPLENPQDSLNFASQLLLLTSDAPGLKIENVEGVEQATDGQMLPPRTFPRLPEKQLRAGYVPSELDPVRNVRHRMTVSGITQAAAGAQRGGRTRSSARKRSRSRRNRSSSRSRSRSRSNRRRGRRSRSRR</sequence>
<organism evidence="2 3">
    <name type="scientific">Aedes aegypti</name>
    <name type="common">Yellowfever mosquito</name>
    <name type="synonym">Culex aegypti</name>
    <dbReference type="NCBI Taxonomy" id="7159"/>
    <lineage>
        <taxon>Eukaryota</taxon>
        <taxon>Metazoa</taxon>
        <taxon>Ecdysozoa</taxon>
        <taxon>Arthropoda</taxon>
        <taxon>Hexapoda</taxon>
        <taxon>Insecta</taxon>
        <taxon>Pterygota</taxon>
        <taxon>Neoptera</taxon>
        <taxon>Endopterygota</taxon>
        <taxon>Diptera</taxon>
        <taxon>Nematocera</taxon>
        <taxon>Culicoidea</taxon>
        <taxon>Culicidae</taxon>
        <taxon>Culicinae</taxon>
        <taxon>Aedini</taxon>
        <taxon>Aedes</taxon>
        <taxon>Stegomyia</taxon>
    </lineage>
</organism>
<name>A0A6I8TQA1_AEDAE</name>
<protein>
    <submittedName>
        <fullName evidence="2">Uncharacterized protein</fullName>
    </submittedName>
</protein>
<feature type="region of interest" description="Disordered" evidence="1">
    <location>
        <begin position="142"/>
        <end position="193"/>
    </location>
</feature>
<evidence type="ECO:0000313" key="3">
    <source>
        <dbReference type="Proteomes" id="UP000008820"/>
    </source>
</evidence>
<evidence type="ECO:0000256" key="1">
    <source>
        <dbReference type="SAM" id="MobiDB-lite"/>
    </source>
</evidence>
<reference evidence="2 3" key="1">
    <citation type="submission" date="2017-06" db="EMBL/GenBank/DDBJ databases">
        <title>Aedes aegypti genome working group (AGWG) sequencing and assembly.</title>
        <authorList>
            <consortium name="Aedes aegypti Genome Working Group (AGWG)"/>
            <person name="Matthews B.J."/>
        </authorList>
    </citation>
    <scope>NUCLEOTIDE SEQUENCE [LARGE SCALE GENOMIC DNA]</scope>
    <source>
        <strain evidence="2 3">LVP_AGWG</strain>
    </source>
</reference>
<feature type="compositionally biased region" description="Basic residues" evidence="1">
    <location>
        <begin position="154"/>
        <end position="193"/>
    </location>
</feature>
<dbReference type="AlphaFoldDB" id="A0A6I8TQA1"/>
<dbReference type="EnsemblMetazoa" id="AAEL023103-RA">
    <property type="protein sequence ID" value="AAEL023103-PA"/>
    <property type="gene ID" value="AAEL023103"/>
</dbReference>
<proteinExistence type="predicted"/>
<dbReference type="Proteomes" id="UP000008820">
    <property type="component" value="Chromosome 3"/>
</dbReference>
<gene>
    <name evidence="2" type="primary">110678743</name>
</gene>
<dbReference type="InParanoid" id="A0A6I8TQA1"/>
<keyword evidence="3" id="KW-1185">Reference proteome</keyword>
<evidence type="ECO:0000313" key="2">
    <source>
        <dbReference type="EnsemblMetazoa" id="AAEL023103-PA"/>
    </source>
</evidence>